<comment type="caution">
    <text evidence="16">The sequence shown here is derived from an EMBL/GenBank/DDBJ whole genome shotgun (WGS) entry which is preliminary data.</text>
</comment>
<evidence type="ECO:0000256" key="10">
    <source>
        <dbReference type="ARBA" id="ARBA00022842"/>
    </source>
</evidence>
<evidence type="ECO:0000256" key="12">
    <source>
        <dbReference type="ARBA" id="ARBA00048552"/>
    </source>
</evidence>
<dbReference type="InterPro" id="IPR007066">
    <property type="entry name" value="RNA_pol_Rpb1_3"/>
</dbReference>
<protein>
    <recommendedName>
        <fullName evidence="4">Bifunctional DNA-directed RNA polymerase subunit beta-beta'</fullName>
        <ecNumber evidence="3">2.7.7.6</ecNumber>
    </recommendedName>
</protein>
<name>A0A3R9TGW7_ACIBA</name>
<gene>
    <name evidence="16" type="ORF">EA686_24085</name>
</gene>
<evidence type="ECO:0000256" key="7">
    <source>
        <dbReference type="ARBA" id="ARBA00022695"/>
    </source>
</evidence>
<evidence type="ECO:0000256" key="5">
    <source>
        <dbReference type="ARBA" id="ARBA00022478"/>
    </source>
</evidence>
<feature type="domain" description="RNA polymerase Rpb1" evidence="14">
    <location>
        <begin position="175"/>
        <end position="240"/>
    </location>
</feature>
<evidence type="ECO:0000313" key="17">
    <source>
        <dbReference type="Proteomes" id="UP000280073"/>
    </source>
</evidence>
<dbReference type="AlphaFoldDB" id="A0A3R9TGW7"/>
<dbReference type="SUPFAM" id="SSF64484">
    <property type="entry name" value="beta and beta-prime subunits of DNA dependent RNA-polymerase"/>
    <property type="match status" value="1"/>
</dbReference>
<feature type="domain" description="RNA polymerase Rpb1" evidence="13">
    <location>
        <begin position="6"/>
        <end position="53"/>
    </location>
</feature>
<dbReference type="InterPro" id="IPR045867">
    <property type="entry name" value="DNA-dir_RpoC_beta_prime"/>
</dbReference>
<evidence type="ECO:0000256" key="3">
    <source>
        <dbReference type="ARBA" id="ARBA00012418"/>
    </source>
</evidence>
<comment type="catalytic activity">
    <reaction evidence="12">
        <text>RNA(n) + a ribonucleoside 5'-triphosphate = RNA(n+1) + diphosphate</text>
        <dbReference type="Rhea" id="RHEA:21248"/>
        <dbReference type="Rhea" id="RHEA-COMP:14527"/>
        <dbReference type="Rhea" id="RHEA-COMP:17342"/>
        <dbReference type="ChEBI" id="CHEBI:33019"/>
        <dbReference type="ChEBI" id="CHEBI:61557"/>
        <dbReference type="ChEBI" id="CHEBI:140395"/>
        <dbReference type="EC" id="2.7.7.6"/>
    </reaction>
</comment>
<feature type="non-terminal residue" evidence="16">
    <location>
        <position position="1"/>
    </location>
</feature>
<dbReference type="InterPro" id="IPR042102">
    <property type="entry name" value="RNA_pol_Rpb1_3_sf"/>
</dbReference>
<sequence length="254" mass="28105">INLEMTKKNISKLINSCYRKLGLKDTVIFADQLMYLGFRQATRSGVSVGMEDMLIPPTKHTIIDKAETEVREIEQQFEQGFVTAGERYNKVVDIWARTNDQVAKAMMDNLSYTLVKNKQGEDEKQKSFNSIYMMSDSGARGSAAQIRQLAGMRGLMAKPDGSIIETPIKANFREGLTVLQYFISTHGARKGLADTALKTANSGYLTRRLVDVAQDLVITEPDCGTSGGLVMTPFIQGGDVIEPLRDRVLGRVTA</sequence>
<reference evidence="16 17" key="1">
    <citation type="submission" date="2018-10" db="EMBL/GenBank/DDBJ databases">
        <title>GWAS and RNA-Seq identify cryptic mechanisms of antimicrobial resistance in Acinetobacter baumannii.</title>
        <authorList>
            <person name="Sahl J.W."/>
        </authorList>
    </citation>
    <scope>NUCLEOTIDE SEQUENCE [LARGE SCALE GENOMIC DNA]</scope>
    <source>
        <strain evidence="16 17">TG28175</strain>
    </source>
</reference>
<dbReference type="Gene3D" id="1.10.274.100">
    <property type="entry name" value="RNA polymerase Rpb1, domain 3"/>
    <property type="match status" value="1"/>
</dbReference>
<dbReference type="GO" id="GO:0000428">
    <property type="term" value="C:DNA-directed RNA polymerase complex"/>
    <property type="evidence" value="ECO:0007669"/>
    <property type="project" value="UniProtKB-KW"/>
</dbReference>
<dbReference type="GO" id="GO:0046872">
    <property type="term" value="F:metal ion binding"/>
    <property type="evidence" value="ECO:0007669"/>
    <property type="project" value="UniProtKB-KW"/>
</dbReference>
<dbReference type="Pfam" id="PF04983">
    <property type="entry name" value="RNA_pol_Rpb1_3"/>
    <property type="match status" value="1"/>
</dbReference>
<dbReference type="Pfam" id="PF05000">
    <property type="entry name" value="RNA_pol_Rpb1_4"/>
    <property type="match status" value="1"/>
</dbReference>
<feature type="non-terminal residue" evidence="16">
    <location>
        <position position="254"/>
    </location>
</feature>
<dbReference type="GO" id="GO:0003677">
    <property type="term" value="F:DNA binding"/>
    <property type="evidence" value="ECO:0007669"/>
    <property type="project" value="InterPro"/>
</dbReference>
<dbReference type="Proteomes" id="UP000280073">
    <property type="component" value="Unassembled WGS sequence"/>
</dbReference>
<evidence type="ECO:0000256" key="2">
    <source>
        <dbReference type="ARBA" id="ARBA00009839"/>
    </source>
</evidence>
<evidence type="ECO:0000256" key="1">
    <source>
        <dbReference type="ARBA" id="ARBA00007616"/>
    </source>
</evidence>
<evidence type="ECO:0000313" key="16">
    <source>
        <dbReference type="EMBL" id="RSR35072.1"/>
    </source>
</evidence>
<dbReference type="PANTHER" id="PTHR19376:SF54">
    <property type="entry name" value="DNA-DIRECTED RNA POLYMERASE SUBUNIT BETA"/>
    <property type="match status" value="1"/>
</dbReference>
<keyword evidence="5 16" id="KW-0240">DNA-directed RNA polymerase</keyword>
<dbReference type="EMBL" id="RFDI01001834">
    <property type="protein sequence ID" value="RSR35072.1"/>
    <property type="molecule type" value="Genomic_DNA"/>
</dbReference>
<organism evidence="16 17">
    <name type="scientific">Acinetobacter baumannii</name>
    <dbReference type="NCBI Taxonomy" id="470"/>
    <lineage>
        <taxon>Bacteria</taxon>
        <taxon>Pseudomonadati</taxon>
        <taxon>Pseudomonadota</taxon>
        <taxon>Gammaproteobacteria</taxon>
        <taxon>Moraxellales</taxon>
        <taxon>Moraxellaceae</taxon>
        <taxon>Acinetobacter</taxon>
        <taxon>Acinetobacter calcoaceticus/baumannii complex</taxon>
    </lineage>
</organism>
<feature type="domain" description="RNA polymerase Rpb1" evidence="15">
    <location>
        <begin position="83"/>
        <end position="173"/>
    </location>
</feature>
<dbReference type="InterPro" id="IPR038120">
    <property type="entry name" value="Rpb1_funnel_sf"/>
</dbReference>
<dbReference type="Pfam" id="PF04998">
    <property type="entry name" value="RNA_pol_Rpb1_5"/>
    <property type="match status" value="1"/>
</dbReference>
<accession>A0A3R9TGW7</accession>
<keyword evidence="6 16" id="KW-0808">Transferase</keyword>
<dbReference type="GO" id="GO:0006351">
    <property type="term" value="P:DNA-templated transcription"/>
    <property type="evidence" value="ECO:0007669"/>
    <property type="project" value="InterPro"/>
</dbReference>
<dbReference type="Gene3D" id="1.10.132.30">
    <property type="match status" value="1"/>
</dbReference>
<evidence type="ECO:0000259" key="15">
    <source>
        <dbReference type="Pfam" id="PF05000"/>
    </source>
</evidence>
<dbReference type="EC" id="2.7.7.6" evidence="3"/>
<keyword evidence="7 16" id="KW-0548">Nucleotidyltransferase</keyword>
<dbReference type="InterPro" id="IPR007083">
    <property type="entry name" value="RNA_pol_Rpb1_4"/>
</dbReference>
<evidence type="ECO:0000256" key="4">
    <source>
        <dbReference type="ARBA" id="ARBA00018273"/>
    </source>
</evidence>
<comment type="similarity">
    <text evidence="2">In the C-terminal section; belongs to the RNA polymerase beta' chain family.</text>
</comment>
<evidence type="ECO:0000259" key="13">
    <source>
        <dbReference type="Pfam" id="PF04983"/>
    </source>
</evidence>
<evidence type="ECO:0000259" key="14">
    <source>
        <dbReference type="Pfam" id="PF04998"/>
    </source>
</evidence>
<dbReference type="InterPro" id="IPR007081">
    <property type="entry name" value="RNA_pol_Rpb1_5"/>
</dbReference>
<dbReference type="PANTHER" id="PTHR19376">
    <property type="entry name" value="DNA-DIRECTED RNA POLYMERASE"/>
    <property type="match status" value="1"/>
</dbReference>
<dbReference type="GO" id="GO:0003899">
    <property type="term" value="F:DNA-directed RNA polymerase activity"/>
    <property type="evidence" value="ECO:0007669"/>
    <property type="project" value="UniProtKB-EC"/>
</dbReference>
<dbReference type="FunFam" id="1.10.132.30:FF:000003">
    <property type="entry name" value="DNA-directed RNA polymerase subunit beta"/>
    <property type="match status" value="1"/>
</dbReference>
<evidence type="ECO:0000256" key="8">
    <source>
        <dbReference type="ARBA" id="ARBA00022723"/>
    </source>
</evidence>
<keyword evidence="9" id="KW-0862">Zinc</keyword>
<evidence type="ECO:0000256" key="11">
    <source>
        <dbReference type="ARBA" id="ARBA00023163"/>
    </source>
</evidence>
<evidence type="ECO:0000256" key="6">
    <source>
        <dbReference type="ARBA" id="ARBA00022679"/>
    </source>
</evidence>
<keyword evidence="10" id="KW-0460">Magnesium</keyword>
<keyword evidence="11" id="KW-0804">Transcription</keyword>
<proteinExistence type="inferred from homology"/>
<comment type="similarity">
    <text evidence="1">In the N-terminal section; belongs to the RNA polymerase beta chain family.</text>
</comment>
<evidence type="ECO:0000256" key="9">
    <source>
        <dbReference type="ARBA" id="ARBA00022833"/>
    </source>
</evidence>
<keyword evidence="8" id="KW-0479">Metal-binding</keyword>